<dbReference type="Proteomes" id="UP000640725">
    <property type="component" value="Unassembled WGS sequence"/>
</dbReference>
<proteinExistence type="inferred from homology"/>
<dbReference type="InterPro" id="IPR005225">
    <property type="entry name" value="Small_GTP-bd"/>
</dbReference>
<comment type="subcellular location">
    <subcellularLocation>
        <location evidence="15">Cell inner membrane</location>
        <topology evidence="15">Multi-pass membrane protein</topology>
    </subcellularLocation>
    <subcellularLocation>
        <location evidence="2">Cell membrane</location>
        <topology evidence="2">Multi-pass membrane protein</topology>
    </subcellularLocation>
</comment>
<dbReference type="InterPro" id="IPR050860">
    <property type="entry name" value="FeoB_GTPase"/>
</dbReference>
<keyword evidence="18" id="KW-1185">Reference proteome</keyword>
<keyword evidence="11 15" id="KW-0342">GTP-binding</keyword>
<reference evidence="17 18" key="1">
    <citation type="submission" date="2020-10" db="EMBL/GenBank/DDBJ databases">
        <authorList>
            <person name="Castelo-Branco R."/>
            <person name="Eusebio N."/>
            <person name="Adriana R."/>
            <person name="Vieira A."/>
            <person name="Brugerolle De Fraissinette N."/>
            <person name="Rezende De Castro R."/>
            <person name="Schneider M.P."/>
            <person name="Vasconcelos V."/>
            <person name="Leao P.N."/>
        </authorList>
    </citation>
    <scope>NUCLEOTIDE SEQUENCE [LARGE SCALE GENOMIC DNA]</scope>
    <source>
        <strain evidence="17 18">LEGE 06226</strain>
    </source>
</reference>
<evidence type="ECO:0000256" key="3">
    <source>
        <dbReference type="ARBA" id="ARBA00022448"/>
    </source>
</evidence>
<comment type="function">
    <text evidence="1 15">Probable transporter of a GTP-driven Fe(2+) uptake system.</text>
</comment>
<evidence type="ECO:0000256" key="1">
    <source>
        <dbReference type="ARBA" id="ARBA00003926"/>
    </source>
</evidence>
<evidence type="ECO:0000256" key="14">
    <source>
        <dbReference type="NCBIfam" id="TIGR00437"/>
    </source>
</evidence>
<dbReference type="SUPFAM" id="SSF52540">
    <property type="entry name" value="P-loop containing nucleoside triphosphate hydrolases"/>
    <property type="match status" value="1"/>
</dbReference>
<keyword evidence="12 15" id="KW-0472">Membrane</keyword>
<feature type="transmembrane region" description="Helical" evidence="15">
    <location>
        <begin position="296"/>
        <end position="314"/>
    </location>
</feature>
<evidence type="ECO:0000256" key="6">
    <source>
        <dbReference type="ARBA" id="ARBA00022692"/>
    </source>
</evidence>
<dbReference type="Pfam" id="PF07664">
    <property type="entry name" value="FeoB_C"/>
    <property type="match status" value="1"/>
</dbReference>
<dbReference type="InterPro" id="IPR041069">
    <property type="entry name" value="FeoB_Cyto"/>
</dbReference>
<evidence type="ECO:0000259" key="16">
    <source>
        <dbReference type="PROSITE" id="PS51711"/>
    </source>
</evidence>
<sequence>MLNKTIGLVGNPNCGKTTLFNALTGANQHVGNWPGVTVERKEGSYRYQGKNIQETHTITVVDLPGVYSLDTSDNTTGLDELVARDYLLSGEADLIVNIVDASNLERNLYLTTQILEMGVPMVIALNMMDLAQNREINIDPEKLSERLDCAVIPLCASKGKGVTQLCDAIALALLDSESKNIPNAYCPYPPIIEEALADLISILSSQSIQLNNQRWFALNLLQYDDRHLPEFGQDLLRRIAEHRHRIHQTLAEDTDLLIADSRYSWIHQIMQGVLERPNIVQQTVSDRIDRVVLNRWLGIPIFLVVMYLMFLISINVGGAFIDFFDIGVGAIFVGGTAHLLEQINAPGWLIGLLADGVGGGIQTTATFIPQIGMLFIFLAILEDSGYLARAAFVMDRLMRFMGLPGKSFVPMMVGFGCNIPGIMATRTLENRRDRLMTILMNPFMSCGARLPVYALFCAAFFPTNGQNIVFLLYIIGIFAAIFTGLVMKHTLFRGEAAPFVMELPPYHIPTFKGIGIRAWERLKAFITKAGKMIVVMVLILGLINSVGVDGSFGKQNSQDSILSAVSRTITPVFSPMGISPENWPATVGLFTGVFAKEVMVGTMDSLYTALGEQESGSNQTEEPFDFWGEIGKAFASIPQNLADLTNQILDPLGMGIMNDTGDLKAAAETQEVSYTTFGKMATLFGSTTAAIAFLLFVLLYFPCVSATAAVYRETNLGWTIFVACWTTGLAYWVAVFYYQFMTINQHPGSAIAWLISLAFVMGGVIIGMKQFSDHRRYLKLTTRMSEPSVEIARR</sequence>
<feature type="transmembrane region" description="Helical" evidence="15">
    <location>
        <begin position="435"/>
        <end position="461"/>
    </location>
</feature>
<dbReference type="CDD" id="cd01879">
    <property type="entry name" value="FeoB"/>
    <property type="match status" value="1"/>
</dbReference>
<keyword evidence="5 15" id="KW-0410">Iron transport</keyword>
<evidence type="ECO:0000256" key="11">
    <source>
        <dbReference type="ARBA" id="ARBA00023134"/>
    </source>
</evidence>
<keyword evidence="9 15" id="KW-0408">Iron</keyword>
<keyword evidence="7" id="KW-0547">Nucleotide-binding</keyword>
<dbReference type="InterPro" id="IPR003373">
    <property type="entry name" value="Fe2_transport_prot-B"/>
</dbReference>
<accession>A0ABR9UB25</accession>
<name>A0ABR9UB25_9CYAN</name>
<dbReference type="NCBIfam" id="NF007105">
    <property type="entry name" value="PRK09554.1"/>
    <property type="match status" value="1"/>
</dbReference>
<evidence type="ECO:0000256" key="4">
    <source>
        <dbReference type="ARBA" id="ARBA00022475"/>
    </source>
</evidence>
<gene>
    <name evidence="17" type="primary">feoB</name>
    <name evidence="17" type="ORF">IQ236_07290</name>
</gene>
<evidence type="ECO:0000313" key="18">
    <source>
        <dbReference type="Proteomes" id="UP000640725"/>
    </source>
</evidence>
<dbReference type="RefSeq" id="WP_193868648.1">
    <property type="nucleotide sequence ID" value="NZ_JADEWU010000011.1"/>
</dbReference>
<dbReference type="Pfam" id="PF07670">
    <property type="entry name" value="Gate"/>
    <property type="match status" value="2"/>
</dbReference>
<dbReference type="Pfam" id="PF17910">
    <property type="entry name" value="FeoB_Cyto"/>
    <property type="match status" value="1"/>
</dbReference>
<dbReference type="PANTHER" id="PTHR43185:SF1">
    <property type="entry name" value="FE(2+) TRANSPORTER FEOB"/>
    <property type="match status" value="1"/>
</dbReference>
<evidence type="ECO:0000256" key="15">
    <source>
        <dbReference type="RuleBase" id="RU362098"/>
    </source>
</evidence>
<keyword evidence="8 15" id="KW-1133">Transmembrane helix</keyword>
<feature type="transmembrane region" description="Helical" evidence="15">
    <location>
        <begin position="750"/>
        <end position="768"/>
    </location>
</feature>
<dbReference type="EMBL" id="JADEWU010000011">
    <property type="protein sequence ID" value="MBE9143026.1"/>
    <property type="molecule type" value="Genomic_DNA"/>
</dbReference>
<dbReference type="Pfam" id="PF02421">
    <property type="entry name" value="FeoB_N"/>
    <property type="match status" value="1"/>
</dbReference>
<dbReference type="Gene3D" id="3.40.50.300">
    <property type="entry name" value="P-loop containing nucleotide triphosphate hydrolases"/>
    <property type="match status" value="1"/>
</dbReference>
<dbReference type="NCBIfam" id="TIGR00231">
    <property type="entry name" value="small_GTP"/>
    <property type="match status" value="1"/>
</dbReference>
<comment type="caution">
    <text evidence="17">The sequence shown here is derived from an EMBL/GenBank/DDBJ whole genome shotgun (WGS) entry which is preliminary data.</text>
</comment>
<evidence type="ECO:0000256" key="5">
    <source>
        <dbReference type="ARBA" id="ARBA00022496"/>
    </source>
</evidence>
<dbReference type="PROSITE" id="PS51711">
    <property type="entry name" value="G_FEOB"/>
    <property type="match status" value="1"/>
</dbReference>
<feature type="transmembrane region" description="Helical" evidence="15">
    <location>
        <begin position="467"/>
        <end position="487"/>
    </location>
</feature>
<evidence type="ECO:0000256" key="9">
    <source>
        <dbReference type="ARBA" id="ARBA00023004"/>
    </source>
</evidence>
<evidence type="ECO:0000256" key="8">
    <source>
        <dbReference type="ARBA" id="ARBA00022989"/>
    </source>
</evidence>
<evidence type="ECO:0000313" key="17">
    <source>
        <dbReference type="EMBL" id="MBE9143026.1"/>
    </source>
</evidence>
<comment type="similarity">
    <text evidence="15">Belongs to the TRAFAC class TrmE-Era-EngA-EngB-Septin-like GTPase superfamily. FeoB GTPase (TC 9.A.8) family.</text>
</comment>
<evidence type="ECO:0000256" key="13">
    <source>
        <dbReference type="ARBA" id="ARBA00031200"/>
    </source>
</evidence>
<evidence type="ECO:0000256" key="7">
    <source>
        <dbReference type="ARBA" id="ARBA00022741"/>
    </source>
</evidence>
<dbReference type="InterPro" id="IPR011640">
    <property type="entry name" value="Fe2_transport_prot_B_C"/>
</dbReference>
<evidence type="ECO:0000256" key="10">
    <source>
        <dbReference type="ARBA" id="ARBA00023065"/>
    </source>
</evidence>
<dbReference type="NCBIfam" id="TIGR00437">
    <property type="entry name" value="feoB"/>
    <property type="match status" value="1"/>
</dbReference>
<dbReference type="PANTHER" id="PTHR43185">
    <property type="entry name" value="FERROUS IRON TRANSPORT PROTEIN B"/>
    <property type="match status" value="1"/>
</dbReference>
<evidence type="ECO:0000256" key="12">
    <source>
        <dbReference type="ARBA" id="ARBA00023136"/>
    </source>
</evidence>
<keyword evidence="3 15" id="KW-0813">Transport</keyword>
<dbReference type="InterPro" id="IPR027417">
    <property type="entry name" value="P-loop_NTPase"/>
</dbReference>
<feature type="transmembrane region" description="Helical" evidence="15">
    <location>
        <begin position="352"/>
        <end position="381"/>
    </location>
</feature>
<dbReference type="Gene3D" id="1.10.287.1770">
    <property type="match status" value="1"/>
</dbReference>
<feature type="transmembrane region" description="Helical" evidence="15">
    <location>
        <begin position="401"/>
        <end position="423"/>
    </location>
</feature>
<keyword evidence="4" id="KW-1003">Cell membrane</keyword>
<evidence type="ECO:0000256" key="2">
    <source>
        <dbReference type="ARBA" id="ARBA00004651"/>
    </source>
</evidence>
<dbReference type="InterPro" id="IPR011642">
    <property type="entry name" value="Gate_dom"/>
</dbReference>
<protein>
    <recommendedName>
        <fullName evidence="13 14">Ferrous iron transport protein B</fullName>
    </recommendedName>
</protein>
<keyword evidence="6 15" id="KW-0812">Transmembrane</keyword>
<feature type="transmembrane region" description="Helical" evidence="15">
    <location>
        <begin position="683"/>
        <end position="704"/>
    </location>
</feature>
<keyword evidence="10" id="KW-0406">Ion transport</keyword>
<organism evidence="17 18">
    <name type="scientific">Planktothrix mougeotii LEGE 06226</name>
    <dbReference type="NCBI Taxonomy" id="1828728"/>
    <lineage>
        <taxon>Bacteria</taxon>
        <taxon>Bacillati</taxon>
        <taxon>Cyanobacteriota</taxon>
        <taxon>Cyanophyceae</taxon>
        <taxon>Oscillatoriophycideae</taxon>
        <taxon>Oscillatoriales</taxon>
        <taxon>Microcoleaceae</taxon>
        <taxon>Planktothrix</taxon>
    </lineage>
</organism>
<feature type="domain" description="FeoB-type G" evidence="16">
    <location>
        <begin position="3"/>
        <end position="175"/>
    </location>
</feature>
<dbReference type="InterPro" id="IPR030389">
    <property type="entry name" value="G_FEOB_dom"/>
</dbReference>
<feature type="transmembrane region" description="Helical" evidence="15">
    <location>
        <begin position="716"/>
        <end position="738"/>
    </location>
</feature>